<evidence type="ECO:0000313" key="2">
    <source>
        <dbReference type="EMBL" id="ADB85267.1"/>
    </source>
</evidence>
<protein>
    <submittedName>
        <fullName evidence="2">Putative transposon protein</fullName>
    </submittedName>
</protein>
<accession>D3IVC7</accession>
<sequence>MVSQHVISTTTLRLVQIEKMTSVTNRDFEELAQLGQNYLTWASDVEIVLGAKKLHVAIELCTSKDMQSAHNYLQDGYKEHAELIDIMQVVEAQDEVIRKNYISQSSSSKVVHEVNASSYRVRKPHSKERDKKDKVMGRKTKQNAQAKNGGKKKRDEKPYGTEDPQSLVAPMDVDSPTAASITPSLDIAAAAAGVAEEEKMDMEQI</sequence>
<reference evidence="2" key="1">
    <citation type="journal article" date="2010" name="J. Integr. Plant Biol.">
        <title>Insights into the bamboo genome: syntenic relationships to rice and sorghum.</title>
        <authorList>
            <person name="Gui Y.J."/>
            <person name="Zhou Y."/>
            <person name="Wang Y."/>
            <person name="Wang S."/>
            <person name="Wang S.Y."/>
            <person name="Hu Y."/>
            <person name="Bo S.P."/>
            <person name="Chen H."/>
            <person name="Zhou C.P."/>
            <person name="Ma N.X."/>
            <person name="Zhang T.Z."/>
            <person name="Fan L.J."/>
        </authorList>
    </citation>
    <scope>NUCLEOTIDE SEQUENCE</scope>
    <source>
        <tissue evidence="2">Shoot</tissue>
    </source>
</reference>
<dbReference type="EMBL" id="GQ252805">
    <property type="protein sequence ID" value="ADB85267.1"/>
    <property type="molecule type" value="Genomic_DNA"/>
</dbReference>
<organism evidence="2">
    <name type="scientific">Phyllostachys edulis</name>
    <name type="common">Tortoise shell bamboo</name>
    <name type="synonym">Bambusa edulis</name>
    <dbReference type="NCBI Taxonomy" id="38705"/>
    <lineage>
        <taxon>Eukaryota</taxon>
        <taxon>Viridiplantae</taxon>
        <taxon>Streptophyta</taxon>
        <taxon>Embryophyta</taxon>
        <taxon>Tracheophyta</taxon>
        <taxon>Spermatophyta</taxon>
        <taxon>Magnoliopsida</taxon>
        <taxon>Liliopsida</taxon>
        <taxon>Poales</taxon>
        <taxon>Poaceae</taxon>
        <taxon>BOP clade</taxon>
        <taxon>Bambusoideae</taxon>
        <taxon>Arundinarodae</taxon>
        <taxon>Arundinarieae</taxon>
        <taxon>Arundinariinae</taxon>
        <taxon>Phyllostachys</taxon>
    </lineage>
</organism>
<dbReference type="PANTHER" id="PTHR33325">
    <property type="entry name" value="ZINC FINGER, CCHC-TYPE-RELATED"/>
    <property type="match status" value="1"/>
</dbReference>
<dbReference type="PANTHER" id="PTHR33325:SF10">
    <property type="entry name" value="CCHC-TYPE DOMAIN-CONTAINING PROTEIN"/>
    <property type="match status" value="1"/>
</dbReference>
<evidence type="ECO:0000256" key="1">
    <source>
        <dbReference type="SAM" id="MobiDB-lite"/>
    </source>
</evidence>
<proteinExistence type="predicted"/>
<dbReference type="AlphaFoldDB" id="D3IVC7"/>
<feature type="region of interest" description="Disordered" evidence="1">
    <location>
        <begin position="113"/>
        <end position="183"/>
    </location>
</feature>
<name>D3IVC7_PHYED</name>
<feature type="compositionally biased region" description="Basic and acidic residues" evidence="1">
    <location>
        <begin position="127"/>
        <end position="136"/>
    </location>
</feature>